<dbReference type="Proteomes" id="UP000249829">
    <property type="component" value="Unassembled WGS sequence"/>
</dbReference>
<protein>
    <submittedName>
        <fullName evidence="2">Uncharacterized protein</fullName>
    </submittedName>
</protein>
<feature type="region of interest" description="Disordered" evidence="1">
    <location>
        <begin position="1"/>
        <end position="112"/>
    </location>
</feature>
<feature type="compositionally biased region" description="Basic and acidic residues" evidence="1">
    <location>
        <begin position="47"/>
        <end position="63"/>
    </location>
</feature>
<feature type="compositionally biased region" description="Polar residues" evidence="1">
    <location>
        <begin position="103"/>
        <end position="112"/>
    </location>
</feature>
<organism evidence="2 3">
    <name type="scientific">Aspergillus violaceofuscus (strain CBS 115571)</name>
    <dbReference type="NCBI Taxonomy" id="1450538"/>
    <lineage>
        <taxon>Eukaryota</taxon>
        <taxon>Fungi</taxon>
        <taxon>Dikarya</taxon>
        <taxon>Ascomycota</taxon>
        <taxon>Pezizomycotina</taxon>
        <taxon>Eurotiomycetes</taxon>
        <taxon>Eurotiomycetidae</taxon>
        <taxon>Eurotiales</taxon>
        <taxon>Aspergillaceae</taxon>
        <taxon>Aspergillus</taxon>
    </lineage>
</organism>
<proteinExistence type="predicted"/>
<dbReference type="EMBL" id="KZ825101">
    <property type="protein sequence ID" value="PYI24831.1"/>
    <property type="molecule type" value="Genomic_DNA"/>
</dbReference>
<feature type="compositionally biased region" description="Basic and acidic residues" evidence="1">
    <location>
        <begin position="71"/>
        <end position="89"/>
    </location>
</feature>
<evidence type="ECO:0000313" key="3">
    <source>
        <dbReference type="Proteomes" id="UP000249829"/>
    </source>
</evidence>
<accession>A0A2V5HM23</accession>
<reference evidence="2 3" key="1">
    <citation type="submission" date="2018-02" db="EMBL/GenBank/DDBJ databases">
        <title>The genomes of Aspergillus section Nigri reveals drivers in fungal speciation.</title>
        <authorList>
            <consortium name="DOE Joint Genome Institute"/>
            <person name="Vesth T.C."/>
            <person name="Nybo J."/>
            <person name="Theobald S."/>
            <person name="Brandl J."/>
            <person name="Frisvad J.C."/>
            <person name="Nielsen K.F."/>
            <person name="Lyhne E.K."/>
            <person name="Kogle M.E."/>
            <person name="Kuo A."/>
            <person name="Riley R."/>
            <person name="Clum A."/>
            <person name="Nolan M."/>
            <person name="Lipzen A."/>
            <person name="Salamov A."/>
            <person name="Henrissat B."/>
            <person name="Wiebenga A."/>
            <person name="De vries R.P."/>
            <person name="Grigoriev I.V."/>
            <person name="Mortensen U.H."/>
            <person name="Andersen M.R."/>
            <person name="Baker S.E."/>
        </authorList>
    </citation>
    <scope>NUCLEOTIDE SEQUENCE [LARGE SCALE GENOMIC DNA]</scope>
    <source>
        <strain evidence="2 3">CBS 115571</strain>
    </source>
</reference>
<dbReference type="STRING" id="1450538.A0A2V5HM23"/>
<evidence type="ECO:0000256" key="1">
    <source>
        <dbReference type="SAM" id="MobiDB-lite"/>
    </source>
</evidence>
<keyword evidence="3" id="KW-1185">Reference proteome</keyword>
<gene>
    <name evidence="2" type="ORF">BO99DRAFT_427857</name>
</gene>
<name>A0A2V5HM23_ASPV1</name>
<dbReference type="AlphaFoldDB" id="A0A2V5HM23"/>
<sequence length="265" mass="29896">MTHDDRDTPLSLAVQQEEEDSSAVADELSVASRRPSHLAPPSWPLKNIDKLSSEDRPRGDSRNRQGLARLSRKDTIEFKLTAVDDRRDSPPPVAIADAPETQKPASSTKSSQLQIVQDLVGAMPAALFRYRDKWGNTPYQARILHLERERRQRAPDASTADTPKINPRELVKQDEIARLIRSYCIRRLPRRDALTALYKVGEDLQIDFDLSGLPLVTIDTNYLDRLSQVLKFESILSYVALPRLSVEEASTAPPVPESQRKPQKQ</sequence>
<evidence type="ECO:0000313" key="2">
    <source>
        <dbReference type="EMBL" id="PYI24831.1"/>
    </source>
</evidence>